<dbReference type="InterPro" id="IPR030391">
    <property type="entry name" value="MeTrfase_TrmA_CS"/>
</dbReference>
<reference evidence="8" key="1">
    <citation type="submission" date="2021-02" db="EMBL/GenBank/DDBJ databases">
        <authorList>
            <person name="Dougan E. K."/>
            <person name="Rhodes N."/>
            <person name="Thang M."/>
            <person name="Chan C."/>
        </authorList>
    </citation>
    <scope>NUCLEOTIDE SEQUENCE</scope>
</reference>
<dbReference type="GO" id="GO:0009451">
    <property type="term" value="P:RNA modification"/>
    <property type="evidence" value="ECO:0007669"/>
    <property type="project" value="UniProtKB-ARBA"/>
</dbReference>
<dbReference type="Pfam" id="PF05958">
    <property type="entry name" value="tRNA_U5-meth_tr"/>
    <property type="match status" value="1"/>
</dbReference>
<keyword evidence="1 4" id="KW-0489">Methyltransferase</keyword>
<feature type="compositionally biased region" description="Low complexity" evidence="6">
    <location>
        <begin position="68"/>
        <end position="81"/>
    </location>
</feature>
<dbReference type="PANTHER" id="PTHR11061:SF30">
    <property type="entry name" value="TRNA (URACIL(54)-C(5))-METHYLTRANSFERASE"/>
    <property type="match status" value="1"/>
</dbReference>
<dbReference type="PROSITE" id="PS51687">
    <property type="entry name" value="SAM_MT_RNA_M5U"/>
    <property type="match status" value="1"/>
</dbReference>
<feature type="binding site" evidence="4">
    <location>
        <position position="439"/>
    </location>
    <ligand>
        <name>S-adenosyl-L-methionine</name>
        <dbReference type="ChEBI" id="CHEBI:59789"/>
    </ligand>
</feature>
<feature type="active site" evidence="5">
    <location>
        <position position="466"/>
    </location>
</feature>
<dbReference type="InterPro" id="IPR012340">
    <property type="entry name" value="NA-bd_OB-fold"/>
</dbReference>
<dbReference type="SUPFAM" id="SSF50249">
    <property type="entry name" value="Nucleic acid-binding proteins"/>
    <property type="match status" value="1"/>
</dbReference>
<gene>
    <name evidence="8" type="ORF">PGLA2088_LOCUS20105</name>
</gene>
<dbReference type="CDD" id="cd02440">
    <property type="entry name" value="AdoMet_MTases"/>
    <property type="match status" value="1"/>
</dbReference>
<dbReference type="InterPro" id="IPR010280">
    <property type="entry name" value="U5_MeTrfase_fam"/>
</dbReference>
<dbReference type="InterPro" id="IPR002792">
    <property type="entry name" value="TRAM_dom"/>
</dbReference>
<evidence type="ECO:0000256" key="5">
    <source>
        <dbReference type="PROSITE-ProRule" id="PRU10015"/>
    </source>
</evidence>
<dbReference type="PROSITE" id="PS51622">
    <property type="entry name" value="SAM_MT_RNA_M5U_2"/>
    <property type="match status" value="1"/>
</dbReference>
<organism evidence="8 9">
    <name type="scientific">Polarella glacialis</name>
    <name type="common">Dinoflagellate</name>
    <dbReference type="NCBI Taxonomy" id="89957"/>
    <lineage>
        <taxon>Eukaryota</taxon>
        <taxon>Sar</taxon>
        <taxon>Alveolata</taxon>
        <taxon>Dinophyceae</taxon>
        <taxon>Suessiales</taxon>
        <taxon>Suessiaceae</taxon>
        <taxon>Polarella</taxon>
    </lineage>
</organism>
<dbReference type="SUPFAM" id="SSF53335">
    <property type="entry name" value="S-adenosyl-L-methionine-dependent methyltransferases"/>
    <property type="match status" value="1"/>
</dbReference>
<dbReference type="EMBL" id="CAJNNW010025345">
    <property type="protein sequence ID" value="CAE8676926.1"/>
    <property type="molecule type" value="Genomic_DNA"/>
</dbReference>
<proteinExistence type="inferred from homology"/>
<dbReference type="GO" id="GO:0030697">
    <property type="term" value="F:tRNA (uracil(54)-C5)-methyltransferase activity, S-adenosyl methionine-dependent"/>
    <property type="evidence" value="ECO:0007669"/>
    <property type="project" value="InterPro"/>
</dbReference>
<comment type="similarity">
    <text evidence="4">Belongs to the class I-like SAM-binding methyltransferase superfamily. RNA M5U methyltransferase family.</text>
</comment>
<keyword evidence="2 4" id="KW-0808">Transferase</keyword>
<sequence length="510" mass="54836">PSLCIPAMAARAMPLLGCAGSVRNGSALPPASAKVAAALATATVAGRLLRHRAVATAASRRDRGYEGTSSPTASSSSSAAPCEEGELLELRIESLTSHGQGLARLGPTRWVVMAYGALPGELVELRVTRNFRGRSEARLEQVLEASPDRVVPRCPVFERCSGCQYQHLHYDAQLRWKQQHVQDALSRIAGLQLPPDAVRPTVASPLQYHYRTKLTPHPQEPPPRRQRLAFRGAADGEQRTEAIGFLEEDWGAVRDSSGRRWKQVVDVAYCPIATEAINAALPAARQLAFGSPEQLLLRDTTEDAVVTDGQQIVTEVVPGFGAFSFRAGGFFQNNSSILPAFVQHVIDAAVGPGEAGGNVPEVLLDVYCGVGLFAISAAKRFRLVLGVEVDSTAVSLAQLNAKAQGVSNASFLAADASQGLLRIAQQASVAASQIAVVIDPPRQGLSQEARQALIELMPQRIVYVSCDCATQARDLRDFVDAGYDIRSVTPFDLFPQTRHLEVVVVLERRT</sequence>
<feature type="domain" description="TRAM" evidence="7">
    <location>
        <begin position="81"/>
        <end position="141"/>
    </location>
</feature>
<comment type="caution">
    <text evidence="8">The sequence shown here is derived from an EMBL/GenBank/DDBJ whole genome shotgun (WGS) entry which is preliminary data.</text>
</comment>
<evidence type="ECO:0000256" key="6">
    <source>
        <dbReference type="SAM" id="MobiDB-lite"/>
    </source>
</evidence>
<dbReference type="GO" id="GO:0032259">
    <property type="term" value="P:methylation"/>
    <property type="evidence" value="ECO:0007669"/>
    <property type="project" value="UniProtKB-KW"/>
</dbReference>
<feature type="binding site" evidence="4">
    <location>
        <position position="388"/>
    </location>
    <ligand>
        <name>S-adenosyl-L-methionine</name>
        <dbReference type="ChEBI" id="CHEBI:59789"/>
    </ligand>
</feature>
<keyword evidence="3 4" id="KW-0949">S-adenosyl-L-methionine</keyword>
<evidence type="ECO:0000259" key="7">
    <source>
        <dbReference type="PROSITE" id="PS50926"/>
    </source>
</evidence>
<dbReference type="Gene3D" id="2.40.50.140">
    <property type="entry name" value="Nucleic acid-binding proteins"/>
    <property type="match status" value="1"/>
</dbReference>
<feature type="binding site" evidence="4">
    <location>
        <position position="367"/>
    </location>
    <ligand>
        <name>S-adenosyl-L-methionine</name>
        <dbReference type="ChEBI" id="CHEBI:59789"/>
    </ligand>
</feature>
<name>A0A813JGX4_POLGL</name>
<feature type="region of interest" description="Disordered" evidence="6">
    <location>
        <begin position="59"/>
        <end position="81"/>
    </location>
</feature>
<accession>A0A813JGX4</accession>
<evidence type="ECO:0000313" key="9">
    <source>
        <dbReference type="Proteomes" id="UP000626109"/>
    </source>
</evidence>
<evidence type="ECO:0000256" key="2">
    <source>
        <dbReference type="ARBA" id="ARBA00022679"/>
    </source>
</evidence>
<evidence type="ECO:0000256" key="1">
    <source>
        <dbReference type="ARBA" id="ARBA00022603"/>
    </source>
</evidence>
<evidence type="ECO:0000256" key="3">
    <source>
        <dbReference type="ARBA" id="ARBA00022691"/>
    </source>
</evidence>
<dbReference type="InterPro" id="IPR030390">
    <property type="entry name" value="MeTrfase_TrmA_AS"/>
</dbReference>
<dbReference type="PROSITE" id="PS01230">
    <property type="entry name" value="TRMA_1"/>
    <property type="match status" value="1"/>
</dbReference>
<feature type="active site" description="Nucleophile" evidence="4">
    <location>
        <position position="466"/>
    </location>
</feature>
<dbReference type="Gene3D" id="3.40.50.150">
    <property type="entry name" value="Vaccinia Virus protein VP39"/>
    <property type="match status" value="2"/>
</dbReference>
<protein>
    <recommendedName>
        <fullName evidence="7">TRAM domain-containing protein</fullName>
    </recommendedName>
</protein>
<dbReference type="GO" id="GO:0008033">
    <property type="term" value="P:tRNA processing"/>
    <property type="evidence" value="ECO:0007669"/>
    <property type="project" value="InterPro"/>
</dbReference>
<dbReference type="PANTHER" id="PTHR11061">
    <property type="entry name" value="RNA M5U METHYLTRANSFERASE"/>
    <property type="match status" value="1"/>
</dbReference>
<dbReference type="AlphaFoldDB" id="A0A813JGX4"/>
<dbReference type="Proteomes" id="UP000626109">
    <property type="component" value="Unassembled WGS sequence"/>
</dbReference>
<evidence type="ECO:0000256" key="4">
    <source>
        <dbReference type="PROSITE-ProRule" id="PRU01024"/>
    </source>
</evidence>
<evidence type="ECO:0000313" key="8">
    <source>
        <dbReference type="EMBL" id="CAE8676926.1"/>
    </source>
</evidence>
<dbReference type="InterPro" id="IPR029063">
    <property type="entry name" value="SAM-dependent_MTases_sf"/>
</dbReference>
<feature type="non-terminal residue" evidence="8">
    <location>
        <position position="1"/>
    </location>
</feature>
<feature type="binding site" evidence="4">
    <location>
        <position position="332"/>
    </location>
    <ligand>
        <name>S-adenosyl-L-methionine</name>
        <dbReference type="ChEBI" id="CHEBI:59789"/>
    </ligand>
</feature>
<dbReference type="PROSITE" id="PS50926">
    <property type="entry name" value="TRAM"/>
    <property type="match status" value="1"/>
</dbReference>
<dbReference type="InterPro" id="IPR025795">
    <property type="entry name" value="tRNA_(uracil-5-)_MeTrfase"/>
</dbReference>
<dbReference type="PROSITE" id="PS01231">
    <property type="entry name" value="TRMA_2"/>
    <property type="match status" value="1"/>
</dbReference>